<dbReference type="InterPro" id="IPR000718">
    <property type="entry name" value="Peptidase_M13"/>
</dbReference>
<dbReference type="PANTHER" id="PTHR11733:SF167">
    <property type="entry name" value="FI17812P1-RELATED"/>
    <property type="match status" value="1"/>
</dbReference>
<evidence type="ECO:0000256" key="5">
    <source>
        <dbReference type="ARBA" id="ARBA00022801"/>
    </source>
</evidence>
<evidence type="ECO:0000256" key="6">
    <source>
        <dbReference type="ARBA" id="ARBA00022833"/>
    </source>
</evidence>
<proteinExistence type="inferred from homology"/>
<evidence type="ECO:0000256" key="4">
    <source>
        <dbReference type="ARBA" id="ARBA00022723"/>
    </source>
</evidence>
<dbReference type="SUPFAM" id="SSF55486">
    <property type="entry name" value="Metalloproteases ('zincins'), catalytic domain"/>
    <property type="match status" value="1"/>
</dbReference>
<keyword evidence="7" id="KW-0482">Metalloprotease</keyword>
<evidence type="ECO:0000256" key="7">
    <source>
        <dbReference type="ARBA" id="ARBA00023049"/>
    </source>
</evidence>
<feature type="domain" description="Peptidase M13 C-terminal" evidence="8">
    <location>
        <begin position="459"/>
        <end position="663"/>
    </location>
</feature>
<evidence type="ECO:0000313" key="11">
    <source>
        <dbReference type="Proteomes" id="UP000481153"/>
    </source>
</evidence>
<dbReference type="InterPro" id="IPR024079">
    <property type="entry name" value="MetalloPept_cat_dom_sf"/>
</dbReference>
<dbReference type="PANTHER" id="PTHR11733">
    <property type="entry name" value="ZINC METALLOPROTEASE FAMILY M13 NEPRILYSIN-RELATED"/>
    <property type="match status" value="1"/>
</dbReference>
<evidence type="ECO:0000259" key="8">
    <source>
        <dbReference type="Pfam" id="PF01431"/>
    </source>
</evidence>
<keyword evidence="6" id="KW-0862">Zinc</keyword>
<comment type="cofactor">
    <cofactor evidence="1">
        <name>Zn(2+)</name>
        <dbReference type="ChEBI" id="CHEBI:29105"/>
    </cofactor>
</comment>
<organism evidence="10 11">
    <name type="scientific">Aphanomyces euteiches</name>
    <dbReference type="NCBI Taxonomy" id="100861"/>
    <lineage>
        <taxon>Eukaryota</taxon>
        <taxon>Sar</taxon>
        <taxon>Stramenopiles</taxon>
        <taxon>Oomycota</taxon>
        <taxon>Saprolegniomycetes</taxon>
        <taxon>Saprolegniales</taxon>
        <taxon>Verrucalvaceae</taxon>
        <taxon>Aphanomyces</taxon>
    </lineage>
</organism>
<evidence type="ECO:0000259" key="9">
    <source>
        <dbReference type="Pfam" id="PF05649"/>
    </source>
</evidence>
<dbReference type="CDD" id="cd08662">
    <property type="entry name" value="M13"/>
    <property type="match status" value="1"/>
</dbReference>
<dbReference type="InterPro" id="IPR008753">
    <property type="entry name" value="Peptidase_M13_N"/>
</dbReference>
<dbReference type="GO" id="GO:0016485">
    <property type="term" value="P:protein processing"/>
    <property type="evidence" value="ECO:0007669"/>
    <property type="project" value="TreeGrafter"/>
</dbReference>
<sequence>MLAVTTAGSVDKLPVSVVNRMDSTADPCEDFYQYACGTWFKDTAMPASVGKLSTLTIMGNEANDVVKSIFDADEPQISALYKSCMDTDKLDVLGASPLDSSLRLIRNAQSKNDLLNAAASLSKYKIPMFATFVTAVDDKDPSVHSLFGRQVDLPLPEKNYYLDKTLWSNVEVDYSNYISTLFQLVGQSYDQAIIAAVKVIQFEKSTAGFEFSKLETMDAEASSSAYFAFSLSDASKRFPLTVGSKLSAYGYNTTAIAPINPGNRIVFYNLHYFDKMEALLNATSLETLRTIVEYKLLHASARSLSSDFEHAHWLFFERKLNGATKEQTRSSKCTKEVNALLGDVVGAYYLKKKWSTDASKLANDLVDALAKSMAYGIEKSDWLDDWTRTNALTKLSKVARLVGGPESRQNISIIAVDGEAFLSSKWKLELDANLANIYLMGTAVQRSKWRADVSPQTVNAYHTFAMNCITIPAGILQPPLFHPAADPAKNFGGVGVVIGHEITHGFDDHGRKYDADGKRVSWWSNKTALTFQHKAQCIVEQNGNFTVRSETTGSKIGNVDGQLTLGETIADNGGVKASFRAYKEYIKTHTSEYTNETGEKLFFLSFAQSWCAKYTDAGLQTQLLDKHPPGRFRVVGALQNNADFARVFNCRANTFMNPAKKCTLWE</sequence>
<dbReference type="GO" id="GO:0046872">
    <property type="term" value="F:metal ion binding"/>
    <property type="evidence" value="ECO:0007669"/>
    <property type="project" value="UniProtKB-KW"/>
</dbReference>
<feature type="domain" description="Peptidase M13 N-terminal" evidence="9">
    <location>
        <begin position="27"/>
        <end position="405"/>
    </location>
</feature>
<dbReference type="Gene3D" id="3.40.390.10">
    <property type="entry name" value="Collagenase (Catalytic Domain)"/>
    <property type="match status" value="1"/>
</dbReference>
<comment type="similarity">
    <text evidence="2">Belongs to the peptidase M13 family.</text>
</comment>
<evidence type="ECO:0000256" key="2">
    <source>
        <dbReference type="ARBA" id="ARBA00007357"/>
    </source>
</evidence>
<dbReference type="GO" id="GO:0004222">
    <property type="term" value="F:metalloendopeptidase activity"/>
    <property type="evidence" value="ECO:0007669"/>
    <property type="project" value="InterPro"/>
</dbReference>
<dbReference type="Proteomes" id="UP000481153">
    <property type="component" value="Unassembled WGS sequence"/>
</dbReference>
<dbReference type="Pfam" id="PF01431">
    <property type="entry name" value="Peptidase_M13"/>
    <property type="match status" value="1"/>
</dbReference>
<evidence type="ECO:0000256" key="3">
    <source>
        <dbReference type="ARBA" id="ARBA00022670"/>
    </source>
</evidence>
<dbReference type="PROSITE" id="PS51885">
    <property type="entry name" value="NEPRILYSIN"/>
    <property type="match status" value="1"/>
</dbReference>
<protein>
    <recommendedName>
        <fullName evidence="12">Peptidase M13 C-terminal domain-containing protein</fullName>
    </recommendedName>
</protein>
<dbReference type="VEuPathDB" id="FungiDB:AeMF1_000402"/>
<dbReference type="Gene3D" id="1.10.1380.10">
    <property type="entry name" value="Neutral endopeptidase , domain2"/>
    <property type="match status" value="1"/>
</dbReference>
<keyword evidence="3" id="KW-0645">Protease</keyword>
<comment type="caution">
    <text evidence="10">The sequence shown here is derived from an EMBL/GenBank/DDBJ whole genome shotgun (WGS) entry which is preliminary data.</text>
</comment>
<accession>A0A6G0XMA5</accession>
<keyword evidence="4" id="KW-0479">Metal-binding</keyword>
<evidence type="ECO:0008006" key="12">
    <source>
        <dbReference type="Google" id="ProtNLM"/>
    </source>
</evidence>
<name>A0A6G0XMA5_9STRA</name>
<dbReference type="PRINTS" id="PR00786">
    <property type="entry name" value="NEPRILYSIN"/>
</dbReference>
<dbReference type="AlphaFoldDB" id="A0A6G0XMA5"/>
<reference evidence="10 11" key="1">
    <citation type="submission" date="2019-07" db="EMBL/GenBank/DDBJ databases">
        <title>Genomics analysis of Aphanomyces spp. identifies a new class of oomycete effector associated with host adaptation.</title>
        <authorList>
            <person name="Gaulin E."/>
        </authorList>
    </citation>
    <scope>NUCLEOTIDE SEQUENCE [LARGE SCALE GENOMIC DNA]</scope>
    <source>
        <strain evidence="10 11">ATCC 201684</strain>
    </source>
</reference>
<dbReference type="GO" id="GO:0005886">
    <property type="term" value="C:plasma membrane"/>
    <property type="evidence" value="ECO:0007669"/>
    <property type="project" value="TreeGrafter"/>
</dbReference>
<dbReference type="EMBL" id="VJMJ01000036">
    <property type="protein sequence ID" value="KAF0741513.1"/>
    <property type="molecule type" value="Genomic_DNA"/>
</dbReference>
<gene>
    <name evidence="10" type="ORF">Ae201684_003198</name>
</gene>
<evidence type="ECO:0000256" key="1">
    <source>
        <dbReference type="ARBA" id="ARBA00001947"/>
    </source>
</evidence>
<dbReference type="Pfam" id="PF05649">
    <property type="entry name" value="Peptidase_M13_N"/>
    <property type="match status" value="1"/>
</dbReference>
<keyword evidence="5" id="KW-0378">Hydrolase</keyword>
<dbReference type="InterPro" id="IPR042089">
    <property type="entry name" value="Peptidase_M13_dom_2"/>
</dbReference>
<keyword evidence="11" id="KW-1185">Reference proteome</keyword>
<dbReference type="InterPro" id="IPR018497">
    <property type="entry name" value="Peptidase_M13_C"/>
</dbReference>
<evidence type="ECO:0000313" key="10">
    <source>
        <dbReference type="EMBL" id="KAF0741513.1"/>
    </source>
</evidence>